<keyword evidence="1" id="KW-0472">Membrane</keyword>
<protein>
    <submittedName>
        <fullName evidence="2">Uncharacterized protein</fullName>
    </submittedName>
</protein>
<keyword evidence="3" id="KW-1185">Reference proteome</keyword>
<keyword evidence="1" id="KW-0812">Transmembrane</keyword>
<dbReference type="EMBL" id="JAMDLW010000019">
    <property type="protein sequence ID" value="MCY9520839.1"/>
    <property type="molecule type" value="Genomic_DNA"/>
</dbReference>
<evidence type="ECO:0000256" key="1">
    <source>
        <dbReference type="SAM" id="Phobius"/>
    </source>
</evidence>
<feature type="transmembrane region" description="Helical" evidence="1">
    <location>
        <begin position="6"/>
        <end position="25"/>
    </location>
</feature>
<evidence type="ECO:0000313" key="3">
    <source>
        <dbReference type="Proteomes" id="UP001207626"/>
    </source>
</evidence>
<name>A0ABT4DU19_9BACL</name>
<sequence length="125" mass="14116">MDNARILIGFSAAIIFFITALSLSIQLARDSSAAIFQADIGNQHKDRNVHQALRTADSVRRTGAEAIHAIRLLPQTRVELLIEGVIYRPEIDVEALPLQNIPLQKTYHVQVLRNELGEIMRMIYQ</sequence>
<reference evidence="2 3" key="1">
    <citation type="submission" date="2022-05" db="EMBL/GenBank/DDBJ databases">
        <title>Genome Sequencing of Bee-Associated Microbes.</title>
        <authorList>
            <person name="Dunlap C."/>
        </authorList>
    </citation>
    <scope>NUCLEOTIDE SEQUENCE [LARGE SCALE GENOMIC DNA]</scope>
    <source>
        <strain evidence="2 3">NRRL NRS-1438</strain>
    </source>
</reference>
<keyword evidence="1" id="KW-1133">Transmembrane helix</keyword>
<gene>
    <name evidence="2" type="ORF">M5X09_14370</name>
</gene>
<organism evidence="2 3">
    <name type="scientific">Paenibacillus apiarius</name>
    <dbReference type="NCBI Taxonomy" id="46240"/>
    <lineage>
        <taxon>Bacteria</taxon>
        <taxon>Bacillati</taxon>
        <taxon>Bacillota</taxon>
        <taxon>Bacilli</taxon>
        <taxon>Bacillales</taxon>
        <taxon>Paenibacillaceae</taxon>
        <taxon>Paenibacillus</taxon>
    </lineage>
</organism>
<comment type="caution">
    <text evidence="2">The sequence shown here is derived from an EMBL/GenBank/DDBJ whole genome shotgun (WGS) entry which is preliminary data.</text>
</comment>
<evidence type="ECO:0000313" key="2">
    <source>
        <dbReference type="EMBL" id="MCY9520839.1"/>
    </source>
</evidence>
<dbReference type="Proteomes" id="UP001207626">
    <property type="component" value="Unassembled WGS sequence"/>
</dbReference>
<dbReference type="RefSeq" id="WP_087435535.1">
    <property type="nucleotide sequence ID" value="NZ_JAMDLV010000036.1"/>
</dbReference>
<accession>A0ABT4DU19</accession>
<proteinExistence type="predicted"/>